<dbReference type="PROSITE" id="PS51257">
    <property type="entry name" value="PROKAR_LIPOPROTEIN"/>
    <property type="match status" value="1"/>
</dbReference>
<dbReference type="Proteomes" id="UP000199679">
    <property type="component" value="Chromosome I"/>
</dbReference>
<feature type="binding site" description="covalent" evidence="6">
    <location>
        <position position="66"/>
    </location>
    <ligand>
        <name>heme c</name>
        <dbReference type="ChEBI" id="CHEBI:61717"/>
    </ligand>
</feature>
<dbReference type="EMBL" id="LT629740">
    <property type="protein sequence ID" value="SDS48717.1"/>
    <property type="molecule type" value="Genomic_DNA"/>
</dbReference>
<keyword evidence="4" id="KW-0249">Electron transport</keyword>
<evidence type="ECO:0000256" key="3">
    <source>
        <dbReference type="ARBA" id="ARBA00022723"/>
    </source>
</evidence>
<evidence type="ECO:0000256" key="7">
    <source>
        <dbReference type="SAM" id="SignalP"/>
    </source>
</evidence>
<feature type="binding site" description="covalent" evidence="6">
    <location>
        <position position="111"/>
    </location>
    <ligand>
        <name>heme c</name>
        <dbReference type="ChEBI" id="CHEBI:61717"/>
    </ligand>
</feature>
<feature type="signal peptide" evidence="7">
    <location>
        <begin position="1"/>
        <end position="27"/>
    </location>
</feature>
<evidence type="ECO:0000256" key="6">
    <source>
        <dbReference type="PIRSR" id="PIRSR602324-1"/>
    </source>
</evidence>
<keyword evidence="10" id="KW-1185">Reference proteome</keyword>
<evidence type="ECO:0000256" key="1">
    <source>
        <dbReference type="ARBA" id="ARBA00022448"/>
    </source>
</evidence>
<accession>A0A1H1SL51</accession>
<comment type="PTM">
    <text evidence="6">Binds 1 heme c group covalently per subunit.</text>
</comment>
<dbReference type="Gene3D" id="1.10.760.10">
    <property type="entry name" value="Cytochrome c-like domain"/>
    <property type="match status" value="1"/>
</dbReference>
<keyword evidence="1" id="KW-0813">Transport</keyword>
<dbReference type="Pfam" id="PF00034">
    <property type="entry name" value="Cytochrom_C"/>
    <property type="match status" value="1"/>
</dbReference>
<keyword evidence="3 6" id="KW-0479">Metal-binding</keyword>
<dbReference type="InterPro" id="IPR002324">
    <property type="entry name" value="Cyt_c_ID"/>
</dbReference>
<dbReference type="GO" id="GO:0005506">
    <property type="term" value="F:iron ion binding"/>
    <property type="evidence" value="ECO:0007669"/>
    <property type="project" value="InterPro"/>
</dbReference>
<name>A0A1H1SL51_MUCMA</name>
<evidence type="ECO:0000259" key="8">
    <source>
        <dbReference type="PROSITE" id="PS51007"/>
    </source>
</evidence>
<reference evidence="9 10" key="1">
    <citation type="submission" date="2016-10" db="EMBL/GenBank/DDBJ databases">
        <authorList>
            <person name="de Groot N.N."/>
        </authorList>
    </citation>
    <scope>NUCLEOTIDE SEQUENCE [LARGE SCALE GENOMIC DNA]</scope>
    <source>
        <strain evidence="9 10">MP1X4</strain>
    </source>
</reference>
<evidence type="ECO:0000256" key="4">
    <source>
        <dbReference type="ARBA" id="ARBA00022982"/>
    </source>
</evidence>
<gene>
    <name evidence="9" type="ORF">SAMN05216490_1242</name>
</gene>
<dbReference type="SUPFAM" id="SSF46626">
    <property type="entry name" value="Cytochrome c"/>
    <property type="match status" value="1"/>
</dbReference>
<keyword evidence="7" id="KW-0732">Signal</keyword>
<dbReference type="AlphaFoldDB" id="A0A1H1SL51"/>
<evidence type="ECO:0000313" key="9">
    <source>
        <dbReference type="EMBL" id="SDS48717.1"/>
    </source>
</evidence>
<sequence length="135" mass="14410">MRLKFSSALIAVTLIACLGLSTNSTSAQTHKKSTVTKKKATVKKPTVADLQQGKDLVAKSDCLSCHKLDIKLVGPAYKDVAAKYPATEANYELLTQKVINGGSGVWGQVAMAAHPAIPPADVKKMVEYVLSIKQQ</sequence>
<proteinExistence type="predicted"/>
<dbReference type="PRINTS" id="PR00606">
    <property type="entry name" value="CYTCHROMECID"/>
</dbReference>
<feature type="domain" description="Cytochrome c" evidence="8">
    <location>
        <begin position="48"/>
        <end position="133"/>
    </location>
</feature>
<dbReference type="RefSeq" id="WP_091370363.1">
    <property type="nucleotide sequence ID" value="NZ_LT629740.1"/>
</dbReference>
<organism evidence="9 10">
    <name type="scientific">Mucilaginibacter mallensis</name>
    <dbReference type="NCBI Taxonomy" id="652787"/>
    <lineage>
        <taxon>Bacteria</taxon>
        <taxon>Pseudomonadati</taxon>
        <taxon>Bacteroidota</taxon>
        <taxon>Sphingobacteriia</taxon>
        <taxon>Sphingobacteriales</taxon>
        <taxon>Sphingobacteriaceae</taxon>
        <taxon>Mucilaginibacter</taxon>
    </lineage>
</organism>
<dbReference type="GO" id="GO:0020037">
    <property type="term" value="F:heme binding"/>
    <property type="evidence" value="ECO:0007669"/>
    <property type="project" value="InterPro"/>
</dbReference>
<dbReference type="GO" id="GO:0009055">
    <property type="term" value="F:electron transfer activity"/>
    <property type="evidence" value="ECO:0007669"/>
    <property type="project" value="InterPro"/>
</dbReference>
<feature type="chain" id="PRO_5009260125" evidence="7">
    <location>
        <begin position="28"/>
        <end position="135"/>
    </location>
</feature>
<feature type="binding site" description="covalent" evidence="6">
    <location>
        <position position="62"/>
    </location>
    <ligand>
        <name>heme c</name>
        <dbReference type="ChEBI" id="CHEBI:61717"/>
    </ligand>
</feature>
<evidence type="ECO:0000256" key="5">
    <source>
        <dbReference type="ARBA" id="ARBA00023004"/>
    </source>
</evidence>
<dbReference type="InterPro" id="IPR036909">
    <property type="entry name" value="Cyt_c-like_dom_sf"/>
</dbReference>
<evidence type="ECO:0000256" key="2">
    <source>
        <dbReference type="ARBA" id="ARBA00022617"/>
    </source>
</evidence>
<evidence type="ECO:0000313" key="10">
    <source>
        <dbReference type="Proteomes" id="UP000199679"/>
    </source>
</evidence>
<keyword evidence="2 6" id="KW-0349">Heme</keyword>
<dbReference type="OrthoDB" id="9814063at2"/>
<protein>
    <submittedName>
        <fullName evidence="9">Cytochrome c</fullName>
    </submittedName>
</protein>
<keyword evidence="5 6" id="KW-0408">Iron</keyword>
<dbReference type="InterPro" id="IPR009056">
    <property type="entry name" value="Cyt_c-like_dom"/>
</dbReference>
<dbReference type="STRING" id="652787.SAMN05216490_1242"/>
<dbReference type="PROSITE" id="PS51007">
    <property type="entry name" value="CYTC"/>
    <property type="match status" value="1"/>
</dbReference>